<comment type="similarity">
    <text evidence="1">Belongs to the LysR transcriptional regulatory family.</text>
</comment>
<dbReference type="InterPro" id="IPR000847">
    <property type="entry name" value="LysR_HTH_N"/>
</dbReference>
<sequence>MDEWMTGLAPHLRALTELVAHNGHMTAAAESLGIPQSSMSRRIHAIEDRLGVPLTVPDGRKVRPTPAAVRLAQLVDGPLREIDAALTHVAADADPEHGTVRFGFPLTMGSGAVPDLLEAFNRRNPGIRLELKQAHGAALIDDLRSGALDLAVTIPAPDGLPHTVLGVQRICAVLPDNHRFAGRRRIRLAELRDERFIANPPAYNLRQLTETWCAGAGFDPRIDVEISEFATVREFVRRGLGVALLPVGGGLPDDGAVDVPLAGDGHRREIALTSATALQSPPARLLADFIAANGL</sequence>
<protein>
    <submittedName>
        <fullName evidence="6">LysR family transcriptional regulator</fullName>
    </submittedName>
</protein>
<dbReference type="AlphaFoldDB" id="A0A857LIS5"/>
<dbReference type="Gene3D" id="1.10.10.10">
    <property type="entry name" value="Winged helix-like DNA-binding domain superfamily/Winged helix DNA-binding domain"/>
    <property type="match status" value="1"/>
</dbReference>
<keyword evidence="5" id="KW-0804">Transcription</keyword>
<dbReference type="Gene3D" id="3.40.190.10">
    <property type="entry name" value="Periplasmic binding protein-like II"/>
    <property type="match status" value="2"/>
</dbReference>
<keyword evidence="4" id="KW-0010">Activator</keyword>
<accession>A0A857LIS5</accession>
<dbReference type="EMBL" id="CP045810">
    <property type="protein sequence ID" value="QHN38023.1"/>
    <property type="molecule type" value="Genomic_DNA"/>
</dbReference>
<dbReference type="InterPro" id="IPR036390">
    <property type="entry name" value="WH_DNA-bd_sf"/>
</dbReference>
<dbReference type="Pfam" id="PF03466">
    <property type="entry name" value="LysR_substrate"/>
    <property type="match status" value="1"/>
</dbReference>
<organism evidence="6">
    <name type="scientific">Gordonia amarae</name>
    <dbReference type="NCBI Taxonomy" id="36821"/>
    <lineage>
        <taxon>Bacteria</taxon>
        <taxon>Bacillati</taxon>
        <taxon>Actinomycetota</taxon>
        <taxon>Actinomycetes</taxon>
        <taxon>Mycobacteriales</taxon>
        <taxon>Gordoniaceae</taxon>
        <taxon>Gordonia</taxon>
    </lineage>
</organism>
<keyword evidence="2" id="KW-0805">Transcription regulation</keyword>
<dbReference type="InterPro" id="IPR036388">
    <property type="entry name" value="WH-like_DNA-bd_sf"/>
</dbReference>
<gene>
    <name evidence="6" type="ORF">GII30_01410</name>
</gene>
<evidence type="ECO:0000256" key="3">
    <source>
        <dbReference type="ARBA" id="ARBA00023125"/>
    </source>
</evidence>
<evidence type="ECO:0000256" key="2">
    <source>
        <dbReference type="ARBA" id="ARBA00023015"/>
    </source>
</evidence>
<dbReference type="GO" id="GO:0003700">
    <property type="term" value="F:DNA-binding transcription factor activity"/>
    <property type="evidence" value="ECO:0007669"/>
    <property type="project" value="InterPro"/>
</dbReference>
<dbReference type="GO" id="GO:0003677">
    <property type="term" value="F:DNA binding"/>
    <property type="evidence" value="ECO:0007669"/>
    <property type="project" value="UniProtKB-KW"/>
</dbReference>
<dbReference type="Pfam" id="PF00126">
    <property type="entry name" value="HTH_1"/>
    <property type="match status" value="1"/>
</dbReference>
<reference evidence="6" key="1">
    <citation type="journal article" date="2021" name="Nat. Microbiol.">
        <title>Cocultivation of an ultrasmall environmental parasitic bacterium with lytic ability against bacteria associated with wastewater foams.</title>
        <authorList>
            <person name="Batinovic S."/>
            <person name="Rose J.J.A."/>
            <person name="Ratcliffe J."/>
            <person name="Seviour R.J."/>
            <person name="Petrovski S."/>
        </authorList>
    </citation>
    <scope>NUCLEOTIDE SEQUENCE</scope>
    <source>
        <strain evidence="6">CON44</strain>
    </source>
</reference>
<name>A0A857LIS5_9ACTN</name>
<evidence type="ECO:0000256" key="1">
    <source>
        <dbReference type="ARBA" id="ARBA00009437"/>
    </source>
</evidence>
<dbReference type="SUPFAM" id="SSF46785">
    <property type="entry name" value="Winged helix' DNA-binding domain"/>
    <property type="match status" value="1"/>
</dbReference>
<dbReference type="PANTHER" id="PTHR30346">
    <property type="entry name" value="TRANSCRIPTIONAL DUAL REGULATOR HCAR-RELATED"/>
    <property type="match status" value="1"/>
</dbReference>
<proteinExistence type="inferred from homology"/>
<dbReference type="RefSeq" id="WP_040515341.1">
    <property type="nucleotide sequence ID" value="NZ_CP045804.1"/>
</dbReference>
<dbReference type="PANTHER" id="PTHR30346:SF28">
    <property type="entry name" value="HTH-TYPE TRANSCRIPTIONAL REGULATOR CYNR"/>
    <property type="match status" value="1"/>
</dbReference>
<dbReference type="GO" id="GO:0032993">
    <property type="term" value="C:protein-DNA complex"/>
    <property type="evidence" value="ECO:0007669"/>
    <property type="project" value="TreeGrafter"/>
</dbReference>
<evidence type="ECO:0000256" key="5">
    <source>
        <dbReference type="ARBA" id="ARBA00023163"/>
    </source>
</evidence>
<dbReference type="PROSITE" id="PS50931">
    <property type="entry name" value="HTH_LYSR"/>
    <property type="match status" value="1"/>
</dbReference>
<dbReference type="InterPro" id="IPR005119">
    <property type="entry name" value="LysR_subst-bd"/>
</dbReference>
<keyword evidence="3" id="KW-0238">DNA-binding</keyword>
<evidence type="ECO:0000313" key="6">
    <source>
        <dbReference type="EMBL" id="QHN38023.1"/>
    </source>
</evidence>
<dbReference type="SUPFAM" id="SSF53850">
    <property type="entry name" value="Periplasmic binding protein-like II"/>
    <property type="match status" value="1"/>
</dbReference>
<evidence type="ECO:0000256" key="4">
    <source>
        <dbReference type="ARBA" id="ARBA00023159"/>
    </source>
</evidence>